<dbReference type="InterPro" id="IPR029058">
    <property type="entry name" value="AB_hydrolase_fold"/>
</dbReference>
<name>A0A2B2LI88_BACCE</name>
<accession>A0A2B2LI88</accession>
<dbReference type="Proteomes" id="UP000224386">
    <property type="component" value="Unassembled WGS sequence"/>
</dbReference>
<evidence type="ECO:0000313" key="1">
    <source>
        <dbReference type="EMBL" id="PFQ44524.1"/>
    </source>
</evidence>
<dbReference type="AlphaFoldDB" id="A0A2B2LI88"/>
<organism evidence="1 2">
    <name type="scientific">Bacillus cereus</name>
    <dbReference type="NCBI Taxonomy" id="1396"/>
    <lineage>
        <taxon>Bacteria</taxon>
        <taxon>Bacillati</taxon>
        <taxon>Bacillota</taxon>
        <taxon>Bacilli</taxon>
        <taxon>Bacillales</taxon>
        <taxon>Bacillaceae</taxon>
        <taxon>Bacillus</taxon>
        <taxon>Bacillus cereus group</taxon>
    </lineage>
</organism>
<dbReference type="SUPFAM" id="SSF53474">
    <property type="entry name" value="alpha/beta-Hydrolases"/>
    <property type="match status" value="1"/>
</dbReference>
<comment type="caution">
    <text evidence="1">The sequence shown here is derived from an EMBL/GenBank/DDBJ whole genome shotgun (WGS) entry which is preliminary data.</text>
</comment>
<dbReference type="Gene3D" id="3.40.50.1820">
    <property type="entry name" value="alpha/beta hydrolase"/>
    <property type="match status" value="1"/>
</dbReference>
<evidence type="ECO:0000313" key="2">
    <source>
        <dbReference type="Proteomes" id="UP000224386"/>
    </source>
</evidence>
<protein>
    <submittedName>
        <fullName evidence="1">Uncharacterized protein</fullName>
    </submittedName>
</protein>
<sequence>MDHINQLKELTFENDIPWIENQISSINSNTTQPHFYIAAGQLENKPLLTANKRLYRALKDKGYQITYEEFQGGHDSVWWREKSFDGLKTLKQTEISL</sequence>
<proteinExistence type="predicted"/>
<dbReference type="EMBL" id="NVAP01000038">
    <property type="protein sequence ID" value="PFQ44524.1"/>
    <property type="molecule type" value="Genomic_DNA"/>
</dbReference>
<reference evidence="1 2" key="1">
    <citation type="submission" date="2017-09" db="EMBL/GenBank/DDBJ databases">
        <title>Large-scale bioinformatics analysis of Bacillus genomes uncovers conserved roles of natural products in bacterial physiology.</title>
        <authorList>
            <consortium name="Agbiome Team Llc"/>
            <person name="Bleich R.M."/>
            <person name="Grubbs K.J."/>
            <person name="Santa Maria K.C."/>
            <person name="Allen S.E."/>
            <person name="Farag S."/>
            <person name="Shank E.A."/>
            <person name="Bowers A."/>
        </authorList>
    </citation>
    <scope>NUCLEOTIDE SEQUENCE [LARGE SCALE GENOMIC DNA]</scope>
    <source>
        <strain evidence="1 2">AFS070861</strain>
    </source>
</reference>
<gene>
    <name evidence="1" type="ORF">COK05_17740</name>
</gene>